<dbReference type="RefSeq" id="WP_008020549.1">
    <property type="nucleotide sequence ID" value="NZ_FMYE01000010.1"/>
</dbReference>
<keyword evidence="1" id="KW-1133">Transmembrane helix</keyword>
<sequence length="80" mass="9123">MGTWSQQQEVRKETKERDKTRKEKLAGYFFDLSKLSFAGLVIGIIIPLYANFLDENNWYIAVTGIVLTTLSALLANKILK</sequence>
<name>A0A1G6G3N0_BACOV</name>
<evidence type="ECO:0000256" key="1">
    <source>
        <dbReference type="SAM" id="Phobius"/>
    </source>
</evidence>
<dbReference type="EMBL" id="FMYE01000010">
    <property type="protein sequence ID" value="SDB76572.1"/>
    <property type="molecule type" value="Genomic_DNA"/>
</dbReference>
<dbReference type="AlphaFoldDB" id="A0A1G6G3N0"/>
<feature type="transmembrane region" description="Helical" evidence="1">
    <location>
        <begin position="56"/>
        <end position="75"/>
    </location>
</feature>
<protein>
    <submittedName>
        <fullName evidence="2">Uncharacterized protein</fullName>
    </submittedName>
</protein>
<keyword evidence="1" id="KW-0812">Transmembrane</keyword>
<reference evidence="2 3" key="1">
    <citation type="submission" date="2016-10" db="EMBL/GenBank/DDBJ databases">
        <authorList>
            <person name="de Groot N.N."/>
        </authorList>
    </citation>
    <scope>NUCLEOTIDE SEQUENCE [LARGE SCALE GENOMIC DNA]</scope>
    <source>
        <strain evidence="2 3">NLAE-zl-C500</strain>
    </source>
</reference>
<evidence type="ECO:0000313" key="3">
    <source>
        <dbReference type="Proteomes" id="UP000183670"/>
    </source>
</evidence>
<keyword evidence="1" id="KW-0472">Membrane</keyword>
<dbReference type="Proteomes" id="UP000183670">
    <property type="component" value="Unassembled WGS sequence"/>
</dbReference>
<proteinExistence type="predicted"/>
<accession>A0A1G6G3N0</accession>
<feature type="transmembrane region" description="Helical" evidence="1">
    <location>
        <begin position="25"/>
        <end position="50"/>
    </location>
</feature>
<dbReference type="InterPro" id="IPR046568">
    <property type="entry name" value="DUF6722"/>
</dbReference>
<dbReference type="Pfam" id="PF20482">
    <property type="entry name" value="DUF6722"/>
    <property type="match status" value="1"/>
</dbReference>
<gene>
    <name evidence="2" type="ORF">SAMN05192581_101047</name>
</gene>
<evidence type="ECO:0000313" key="2">
    <source>
        <dbReference type="EMBL" id="SDB76572.1"/>
    </source>
</evidence>
<organism evidence="2 3">
    <name type="scientific">Bacteroides ovatus</name>
    <dbReference type="NCBI Taxonomy" id="28116"/>
    <lineage>
        <taxon>Bacteria</taxon>
        <taxon>Pseudomonadati</taxon>
        <taxon>Bacteroidota</taxon>
        <taxon>Bacteroidia</taxon>
        <taxon>Bacteroidales</taxon>
        <taxon>Bacteroidaceae</taxon>
        <taxon>Bacteroides</taxon>
    </lineage>
</organism>